<evidence type="ECO:0000256" key="6">
    <source>
        <dbReference type="ARBA" id="ARBA00012216"/>
    </source>
</evidence>
<keyword evidence="29" id="KW-1185">Reference proteome</keyword>
<evidence type="ECO:0000256" key="2">
    <source>
        <dbReference type="ARBA" id="ARBA00003921"/>
    </source>
</evidence>
<dbReference type="PROSITE" id="PS50975">
    <property type="entry name" value="ATP_GRASP"/>
    <property type="match status" value="1"/>
</dbReference>
<dbReference type="PROSITE" id="PS00843">
    <property type="entry name" value="DALA_DALA_LIGASE_1"/>
    <property type="match status" value="1"/>
</dbReference>
<evidence type="ECO:0000256" key="11">
    <source>
        <dbReference type="ARBA" id="ARBA00022840"/>
    </source>
</evidence>
<feature type="binding site" evidence="24">
    <location>
        <position position="149"/>
    </location>
    <ligand>
        <name>ATP</name>
        <dbReference type="ChEBI" id="CHEBI:30616"/>
    </ligand>
</feature>
<dbReference type="GO" id="GO:0008360">
    <property type="term" value="P:regulation of cell shape"/>
    <property type="evidence" value="ECO:0007669"/>
    <property type="project" value="UniProtKB-KW"/>
</dbReference>
<evidence type="ECO:0000256" key="1">
    <source>
        <dbReference type="ARBA" id="ARBA00001936"/>
    </source>
</evidence>
<dbReference type="GO" id="GO:0005829">
    <property type="term" value="C:cytosol"/>
    <property type="evidence" value="ECO:0007669"/>
    <property type="project" value="TreeGrafter"/>
</dbReference>
<feature type="binding site" evidence="24">
    <location>
        <begin position="194"/>
        <end position="196"/>
    </location>
    <ligand>
        <name>ATP</name>
        <dbReference type="ChEBI" id="CHEBI:30616"/>
    </ligand>
</feature>
<reference evidence="28 29" key="1">
    <citation type="submission" date="2020-08" db="EMBL/GenBank/DDBJ databases">
        <title>Genomic Encyclopedia of Type Strains, Phase IV (KMG-IV): sequencing the most valuable type-strain genomes for metagenomic binning, comparative biology and taxonomic classification.</title>
        <authorList>
            <person name="Goeker M."/>
        </authorList>
    </citation>
    <scope>NUCLEOTIDE SEQUENCE [LARGE SCALE GENOMIC DNA]</scope>
    <source>
        <strain evidence="28 29">DSM 103526</strain>
    </source>
</reference>
<dbReference type="PANTHER" id="PTHR23132:SF25">
    <property type="entry name" value="D-ALANINE--D-ALANINE LIGASE A"/>
    <property type="match status" value="1"/>
</dbReference>
<evidence type="ECO:0000256" key="24">
    <source>
        <dbReference type="PIRSR" id="PIRSR039102-2"/>
    </source>
</evidence>
<evidence type="ECO:0000256" key="26">
    <source>
        <dbReference type="PROSITE-ProRule" id="PRU00409"/>
    </source>
</evidence>
<keyword evidence="10 24" id="KW-0547">Nucleotide-binding</keyword>
<organism evidence="28 29">
    <name type="scientific">Anaerosolibacter carboniphilus</name>
    <dbReference type="NCBI Taxonomy" id="1417629"/>
    <lineage>
        <taxon>Bacteria</taxon>
        <taxon>Bacillati</taxon>
        <taxon>Bacillota</taxon>
        <taxon>Clostridia</taxon>
        <taxon>Peptostreptococcales</taxon>
        <taxon>Thermotaleaceae</taxon>
        <taxon>Anaerosolibacter</taxon>
    </lineage>
</organism>
<dbReference type="Gene3D" id="3.30.1490.20">
    <property type="entry name" value="ATP-grasp fold, A domain"/>
    <property type="match status" value="1"/>
</dbReference>
<dbReference type="GO" id="GO:0009252">
    <property type="term" value="P:peptidoglycan biosynthetic process"/>
    <property type="evidence" value="ECO:0007669"/>
    <property type="project" value="UniProtKB-UniRule"/>
</dbReference>
<evidence type="ECO:0000256" key="21">
    <source>
        <dbReference type="ARBA" id="ARBA00077154"/>
    </source>
</evidence>
<name>A0A841KZL0_9FIRM</name>
<evidence type="ECO:0000256" key="12">
    <source>
        <dbReference type="ARBA" id="ARBA00022842"/>
    </source>
</evidence>
<feature type="binding site" evidence="24">
    <location>
        <begin position="232"/>
        <end position="239"/>
    </location>
    <ligand>
        <name>ATP</name>
        <dbReference type="ChEBI" id="CHEBI:30616"/>
    </ligand>
</feature>
<dbReference type="Gene3D" id="3.30.470.20">
    <property type="entry name" value="ATP-grasp fold, B domain"/>
    <property type="match status" value="1"/>
</dbReference>
<evidence type="ECO:0000256" key="18">
    <source>
        <dbReference type="ARBA" id="ARBA00060592"/>
    </source>
</evidence>
<evidence type="ECO:0000256" key="7">
    <source>
        <dbReference type="ARBA" id="ARBA00022490"/>
    </source>
</evidence>
<comment type="catalytic activity">
    <reaction evidence="17 22">
        <text>2 D-alanine + ATP = D-alanyl-D-alanine + ADP + phosphate + H(+)</text>
        <dbReference type="Rhea" id="RHEA:11224"/>
        <dbReference type="ChEBI" id="CHEBI:15378"/>
        <dbReference type="ChEBI" id="CHEBI:30616"/>
        <dbReference type="ChEBI" id="CHEBI:43474"/>
        <dbReference type="ChEBI" id="CHEBI:57416"/>
        <dbReference type="ChEBI" id="CHEBI:57822"/>
        <dbReference type="ChEBI" id="CHEBI:456216"/>
        <dbReference type="EC" id="6.3.2.4"/>
    </reaction>
</comment>
<dbReference type="EMBL" id="JACHEN010000008">
    <property type="protein sequence ID" value="MBB6215579.1"/>
    <property type="molecule type" value="Genomic_DNA"/>
</dbReference>
<keyword evidence="13 22" id="KW-0133">Cell shape</keyword>
<keyword evidence="15 25" id="KW-0464">Manganese</keyword>
<feature type="binding site" evidence="25">
    <location>
        <position position="327"/>
    </location>
    <ligand>
        <name>Mg(2+)</name>
        <dbReference type="ChEBI" id="CHEBI:18420"/>
        <label>2</label>
    </ligand>
</feature>
<dbReference type="FunFam" id="3.30.1490.20:FF:000007">
    <property type="entry name" value="D-alanine--D-alanine ligase"/>
    <property type="match status" value="1"/>
</dbReference>
<feature type="binding site" evidence="25">
    <location>
        <position position="329"/>
    </location>
    <ligand>
        <name>Mg(2+)</name>
        <dbReference type="ChEBI" id="CHEBI:18420"/>
        <label>2</label>
    </ligand>
</feature>
<dbReference type="InterPro" id="IPR011095">
    <property type="entry name" value="Dala_Dala_lig_C"/>
</dbReference>
<keyword evidence="7 22" id="KW-0963">Cytoplasm</keyword>
<evidence type="ECO:0000256" key="13">
    <source>
        <dbReference type="ARBA" id="ARBA00022960"/>
    </source>
</evidence>
<dbReference type="Pfam" id="PF01820">
    <property type="entry name" value="Dala_Dala_lig_N"/>
    <property type="match status" value="1"/>
</dbReference>
<dbReference type="Gene3D" id="3.40.50.20">
    <property type="match status" value="1"/>
</dbReference>
<evidence type="ECO:0000256" key="19">
    <source>
        <dbReference type="ARBA" id="ARBA00068427"/>
    </source>
</evidence>
<dbReference type="InterPro" id="IPR011761">
    <property type="entry name" value="ATP-grasp"/>
</dbReference>
<dbReference type="EC" id="6.3.2.4" evidence="6 22"/>
<dbReference type="PROSITE" id="PS00844">
    <property type="entry name" value="DALA_DALA_LIGASE_2"/>
    <property type="match status" value="1"/>
</dbReference>
<evidence type="ECO:0000256" key="25">
    <source>
        <dbReference type="PIRSR" id="PIRSR039102-3"/>
    </source>
</evidence>
<comment type="subcellular location">
    <subcellularLocation>
        <location evidence="3 22">Cytoplasm</location>
    </subcellularLocation>
</comment>
<feature type="domain" description="ATP-grasp" evidence="27">
    <location>
        <begin position="153"/>
        <end position="360"/>
    </location>
</feature>
<dbReference type="UniPathway" id="UPA00219"/>
<dbReference type="PIRSF" id="PIRSF039102">
    <property type="entry name" value="Ddl/VanB"/>
    <property type="match status" value="1"/>
</dbReference>
<keyword evidence="12 25" id="KW-0460">Magnesium</keyword>
<comment type="pathway">
    <text evidence="4 22">Cell wall biogenesis; peptidoglycan biosynthesis.</text>
</comment>
<comment type="cofactor">
    <cofactor evidence="25">
        <name>Mg(2+)</name>
        <dbReference type="ChEBI" id="CHEBI:18420"/>
    </cofactor>
    <cofactor evidence="25">
        <name>Mn(2+)</name>
        <dbReference type="ChEBI" id="CHEBI:29035"/>
    </cofactor>
    <text evidence="25">Binds 2 magnesium or manganese ions per subunit.</text>
</comment>
<evidence type="ECO:0000256" key="5">
    <source>
        <dbReference type="ARBA" id="ARBA00010871"/>
    </source>
</evidence>
<dbReference type="Pfam" id="PF07478">
    <property type="entry name" value="Dala_Dala_lig_C"/>
    <property type="match status" value="1"/>
</dbReference>
<comment type="cofactor">
    <cofactor evidence="1">
        <name>Mn(2+)</name>
        <dbReference type="ChEBI" id="CHEBI:29035"/>
    </cofactor>
</comment>
<dbReference type="Proteomes" id="UP000579281">
    <property type="component" value="Unassembled WGS sequence"/>
</dbReference>
<proteinExistence type="inferred from homology"/>
<feature type="binding site" evidence="24">
    <location>
        <begin position="326"/>
        <end position="327"/>
    </location>
    <ligand>
        <name>ATP</name>
        <dbReference type="ChEBI" id="CHEBI:30616"/>
    </ligand>
</feature>
<keyword evidence="16 22" id="KW-0961">Cell wall biogenesis/degradation</keyword>
<feature type="binding site" evidence="24">
    <location>
        <begin position="202"/>
        <end position="203"/>
    </location>
    <ligand>
        <name>ATP</name>
        <dbReference type="ChEBI" id="CHEBI:30616"/>
    </ligand>
</feature>
<dbReference type="InterPro" id="IPR011127">
    <property type="entry name" value="Dala_Dala_lig_N"/>
</dbReference>
<evidence type="ECO:0000256" key="9">
    <source>
        <dbReference type="ARBA" id="ARBA00022723"/>
    </source>
</evidence>
<keyword evidence="11 26" id="KW-0067">ATP-binding</keyword>
<evidence type="ECO:0000256" key="22">
    <source>
        <dbReference type="HAMAP-Rule" id="MF_00047"/>
    </source>
</evidence>
<evidence type="ECO:0000256" key="17">
    <source>
        <dbReference type="ARBA" id="ARBA00047614"/>
    </source>
</evidence>
<feature type="active site" evidence="23">
    <location>
        <position position="202"/>
    </location>
</feature>
<evidence type="ECO:0000313" key="28">
    <source>
        <dbReference type="EMBL" id="MBB6215579.1"/>
    </source>
</evidence>
<evidence type="ECO:0000256" key="16">
    <source>
        <dbReference type="ARBA" id="ARBA00023316"/>
    </source>
</evidence>
<evidence type="ECO:0000313" key="29">
    <source>
        <dbReference type="Proteomes" id="UP000579281"/>
    </source>
</evidence>
<dbReference type="NCBIfam" id="TIGR01205">
    <property type="entry name" value="D_ala_D_alaTIGR"/>
    <property type="match status" value="1"/>
</dbReference>
<feature type="binding site" evidence="25">
    <location>
        <position position="313"/>
    </location>
    <ligand>
        <name>Mg(2+)</name>
        <dbReference type="ChEBI" id="CHEBI:18420"/>
        <label>1</label>
    </ligand>
</feature>
<evidence type="ECO:0000256" key="15">
    <source>
        <dbReference type="ARBA" id="ARBA00023211"/>
    </source>
</evidence>
<comment type="similarity">
    <text evidence="5 22">Belongs to the D-alanine--D-alanine ligase family.</text>
</comment>
<keyword evidence="9 25" id="KW-0479">Metal-binding</keyword>
<dbReference type="SUPFAM" id="SSF56059">
    <property type="entry name" value="Glutathione synthetase ATP-binding domain-like"/>
    <property type="match status" value="1"/>
</dbReference>
<evidence type="ECO:0000256" key="3">
    <source>
        <dbReference type="ARBA" id="ARBA00004496"/>
    </source>
</evidence>
<evidence type="ECO:0000256" key="4">
    <source>
        <dbReference type="ARBA" id="ARBA00004752"/>
    </source>
</evidence>
<dbReference type="SUPFAM" id="SSF52440">
    <property type="entry name" value="PreATP-grasp domain"/>
    <property type="match status" value="1"/>
</dbReference>
<dbReference type="InterPro" id="IPR013815">
    <property type="entry name" value="ATP_grasp_subdomain_1"/>
</dbReference>
<dbReference type="GO" id="GO:0008716">
    <property type="term" value="F:D-alanine-D-alanine ligase activity"/>
    <property type="evidence" value="ECO:0007669"/>
    <property type="project" value="UniProtKB-UniRule"/>
</dbReference>
<dbReference type="GO" id="GO:0046872">
    <property type="term" value="F:metal ion binding"/>
    <property type="evidence" value="ECO:0007669"/>
    <property type="project" value="UniProtKB-KW"/>
</dbReference>
<dbReference type="GO" id="GO:0005524">
    <property type="term" value="F:ATP binding"/>
    <property type="evidence" value="ECO:0007669"/>
    <property type="project" value="UniProtKB-UniRule"/>
</dbReference>
<feature type="active site" evidence="23">
    <location>
        <position position="338"/>
    </location>
</feature>
<evidence type="ECO:0000259" key="27">
    <source>
        <dbReference type="PROSITE" id="PS50975"/>
    </source>
</evidence>
<dbReference type="NCBIfam" id="NF002528">
    <property type="entry name" value="PRK01966.1-4"/>
    <property type="match status" value="1"/>
</dbReference>
<evidence type="ECO:0000256" key="10">
    <source>
        <dbReference type="ARBA" id="ARBA00022741"/>
    </source>
</evidence>
<comment type="pathway">
    <text evidence="18">Glycan biosynthesis.</text>
</comment>
<protein>
    <recommendedName>
        <fullName evidence="19 22">D-alanine--D-alanine ligase</fullName>
        <ecNumber evidence="6 22">6.3.2.4</ecNumber>
    </recommendedName>
    <alternativeName>
        <fullName evidence="21 22">D-Ala-D-Ala ligase</fullName>
    </alternativeName>
    <alternativeName>
        <fullName evidence="20 22">D-alanylalanine synthetase</fullName>
    </alternativeName>
</protein>
<dbReference type="InterPro" id="IPR005905">
    <property type="entry name" value="D_ala_D_ala"/>
</dbReference>
<evidence type="ECO:0000256" key="14">
    <source>
        <dbReference type="ARBA" id="ARBA00022984"/>
    </source>
</evidence>
<keyword evidence="8 22" id="KW-0436">Ligase</keyword>
<dbReference type="FunFam" id="3.30.470.20:FF:000008">
    <property type="entry name" value="D-alanine--D-alanine ligase"/>
    <property type="match status" value="1"/>
</dbReference>
<feature type="binding site" evidence="25">
    <location>
        <position position="327"/>
    </location>
    <ligand>
        <name>Mg(2+)</name>
        <dbReference type="ChEBI" id="CHEBI:18420"/>
        <label>1</label>
    </ligand>
</feature>
<comment type="function">
    <text evidence="2 22">Cell wall formation.</text>
</comment>
<keyword evidence="14 22" id="KW-0573">Peptidoglycan synthesis</keyword>
<dbReference type="GO" id="GO:0071555">
    <property type="term" value="P:cell wall organization"/>
    <property type="evidence" value="ECO:0007669"/>
    <property type="project" value="UniProtKB-KW"/>
</dbReference>
<accession>A0A841KZL0</accession>
<dbReference type="NCBIfam" id="NF002378">
    <property type="entry name" value="PRK01372.1"/>
    <property type="match status" value="1"/>
</dbReference>
<evidence type="ECO:0000256" key="20">
    <source>
        <dbReference type="ARBA" id="ARBA00076288"/>
    </source>
</evidence>
<comment type="caution">
    <text evidence="28">The sequence shown here is derived from an EMBL/GenBank/DDBJ whole genome shotgun (WGS) entry which is preliminary data.</text>
</comment>
<dbReference type="AlphaFoldDB" id="A0A841KZL0"/>
<dbReference type="NCBIfam" id="NF002526">
    <property type="entry name" value="PRK01966.1-2"/>
    <property type="match status" value="1"/>
</dbReference>
<dbReference type="InterPro" id="IPR016185">
    <property type="entry name" value="PreATP-grasp_dom_sf"/>
</dbReference>
<dbReference type="HAMAP" id="MF_00047">
    <property type="entry name" value="Dala_Dala_lig"/>
    <property type="match status" value="1"/>
</dbReference>
<evidence type="ECO:0000256" key="23">
    <source>
        <dbReference type="PIRSR" id="PIRSR039102-1"/>
    </source>
</evidence>
<sequence length="372" mass="41523">MSKKLNVAVVFGGKSGEHEVSLMSATSVIRAMNKEKYNIIPLGITKEGNWMLYNGPIEKIESGEWEGISNKLLREDPKHNIFSVVPMGGEGMALSREGIPPNLGEQIDVIFPVLHGPFGEDGTIQGLFEMADIPYVGAGVLASAVGMDKVYTKKIFEMAGLPQGKYMVVMRNKWRESQTTYLALVEENFQYPVFVKPANLGSSVGISKAHDREELVKGINEAAEHDRKILIEESIYCREVECAVLGNDDPVASVVGEIIPSHEFYDYEAKYFDDGKSKMVIPAEIPEEKASEIRAMAVKAYKAIDCTGLARVDFFLEKDTLQVYINEINTLPGFTRYSMYPLLWGATGIPYDELIDRLIQLAVERYEDRKNS</sequence>
<dbReference type="InterPro" id="IPR000291">
    <property type="entry name" value="D-Ala_lig_Van_CS"/>
</dbReference>
<feature type="active site" evidence="23">
    <location>
        <position position="17"/>
    </location>
</feature>
<dbReference type="RefSeq" id="WP_184309982.1">
    <property type="nucleotide sequence ID" value="NZ_JACHEN010000008.1"/>
</dbReference>
<dbReference type="PANTHER" id="PTHR23132">
    <property type="entry name" value="D-ALANINE--D-ALANINE LIGASE"/>
    <property type="match status" value="1"/>
</dbReference>
<gene>
    <name evidence="22" type="primary">ddl</name>
    <name evidence="28" type="ORF">HNQ80_001668</name>
</gene>
<evidence type="ECO:0000256" key="8">
    <source>
        <dbReference type="ARBA" id="ARBA00022598"/>
    </source>
</evidence>